<keyword evidence="1" id="KW-0812">Transmembrane</keyword>
<evidence type="ECO:0000256" key="1">
    <source>
        <dbReference type="SAM" id="Phobius"/>
    </source>
</evidence>
<gene>
    <name evidence="2" type="ORF">PCAMFM013_S083g000008</name>
</gene>
<dbReference type="EMBL" id="HG793214">
    <property type="protein sequence ID" value="CRL31181.1"/>
    <property type="molecule type" value="Genomic_DNA"/>
</dbReference>
<evidence type="ECO:0000313" key="2">
    <source>
        <dbReference type="EMBL" id="CRL31181.1"/>
    </source>
</evidence>
<feature type="transmembrane region" description="Helical" evidence="1">
    <location>
        <begin position="29"/>
        <end position="49"/>
    </location>
</feature>
<proteinExistence type="predicted"/>
<keyword evidence="1" id="KW-0472">Membrane</keyword>
<sequence length="95" mass="9971">MASCFLLFPPVLNSPLAQGTSKENASIGVAFALAACGYLPLFLLPFAALRSRISPLGNSVGGITDCLLYCCHLATLLPEGEKGARILHLDTPRPS</sequence>
<keyword evidence="1" id="KW-1133">Transmembrane helix</keyword>
<dbReference type="Proteomes" id="UP000053732">
    <property type="component" value="Unassembled WGS sequence"/>
</dbReference>
<name>A0A0G4PYD8_PENC3</name>
<protein>
    <submittedName>
        <fullName evidence="2">Str. FM013</fullName>
    </submittedName>
</protein>
<keyword evidence="3" id="KW-1185">Reference proteome</keyword>
<dbReference type="AlphaFoldDB" id="A0A0G4PYD8"/>
<accession>A0A0G4PYD8</accession>
<evidence type="ECO:0000313" key="3">
    <source>
        <dbReference type="Proteomes" id="UP000053732"/>
    </source>
</evidence>
<organism evidence="2 3">
    <name type="scientific">Penicillium camemberti (strain FM 013)</name>
    <dbReference type="NCBI Taxonomy" id="1429867"/>
    <lineage>
        <taxon>Eukaryota</taxon>
        <taxon>Fungi</taxon>
        <taxon>Dikarya</taxon>
        <taxon>Ascomycota</taxon>
        <taxon>Pezizomycotina</taxon>
        <taxon>Eurotiomycetes</taxon>
        <taxon>Eurotiomycetidae</taxon>
        <taxon>Eurotiales</taxon>
        <taxon>Aspergillaceae</taxon>
        <taxon>Penicillium</taxon>
    </lineage>
</organism>
<reference evidence="2 3" key="1">
    <citation type="journal article" date="2014" name="Nat. Commun.">
        <title>Multiple recent horizontal transfers of a large genomic region in cheese making fungi.</title>
        <authorList>
            <person name="Cheeseman K."/>
            <person name="Ropars J."/>
            <person name="Renault P."/>
            <person name="Dupont J."/>
            <person name="Gouzy J."/>
            <person name="Branca A."/>
            <person name="Abraham A.L."/>
            <person name="Ceppi M."/>
            <person name="Conseiller E."/>
            <person name="Debuchy R."/>
            <person name="Malagnac F."/>
            <person name="Goarin A."/>
            <person name="Silar P."/>
            <person name="Lacoste S."/>
            <person name="Sallet E."/>
            <person name="Bensimon A."/>
            <person name="Giraud T."/>
            <person name="Brygoo Y."/>
        </authorList>
    </citation>
    <scope>NUCLEOTIDE SEQUENCE [LARGE SCALE GENOMIC DNA]</scope>
    <source>
        <strain evidence="3">FM 013</strain>
    </source>
</reference>